<sequence length="1166" mass="130769">MALTFIFILLAYTTFAQQNPLLFRLAPSTETGIDFNNQLFESDTLNILNQANIYNGGGVGIGDFNQDGLMDIYFAGNMVSNKLYLNKGNLKFKDITEKAKVNGQGHWSTGISVVDINSDGWPDIYVSASFRKDPKLRTNLLYINKGTNKKGIPIFQESAVAYGLADNGYSTQAYFFDYDNDGDLDLYQVTNEIYDPRTPIRFRSKLTDGSAKNTDRLYRNNGNNTFTNVSKEAGITIEGWGHAASITDINSDGWPDIYVANDFISNDILYINNKNGTFTNRLDEYFKHTGWNAMGTDIVDFNNDGLVDVISLEMLPENNLRKKRMLSGNEYYNYINNTQYNYNHQYVRNVLQVNSGQTPNGHPVFNDVGFMAGVFETDWSWCPLAADFDNDGFRDLIITNGLPRDVTDLDYIAYGSGQTAGAQSFTLAMTDSLPVVKLANYAFKNINGINFENKSKEWGLDQKSFSNGGIYADLDNDGDLDIVVNNINDTAFVYENTLKNSFKHLTVSFKGPKKNPNGIGAIILIRYGKNEQFYEHYPSRGYLSSNDPRAHFAFGNVTKLDTISVVWPSGKSQIITNVTDNEIVLDYQKAKETSNPFRDPLNSFTFQNVTNEYGINFKPIETDFADYNIQPTLPHKLSQYGPGIAVGDIDNNGFDDFYVGGSSDNPGVFFMQDESGQFIKDESRFNKKENILYEDMGVLFFDADNDNDLDLYLVSGSYEIPAQHAVSNDRFFLNDGKGYFQRTDALPQDLTNGSCVKAADFDGDGDLDLFVGGRVISAAYPLAPDSFLLRNDDGKFTDVTKDYLPELQNIGMVTDALWSDFDMDGRPDLILSGEWMPVTFLRNTGNTLTPIKSGLENQIGWWNSLTSGDFDNDGDIDYVAGNLGLNTNYKATPKEPMTIIAKDIDQNGSMDAMVFCYMTGDDGKRKSYPIASRDDLVSQVISMRKKYNTYKSYGLADMDMIWNDVYQSDALVLKATEMRSSYIENKGNGKFEMSPLPFESQQAPIFGMQTDDIDGDGNLDILMVGNDYGMDPYSGRHDAFTGLYLKGNGKGNFKAVNTTKSGFFANGDAKGLVRLHTAKKEDVFIVTQNQDSLLLFTNKDSKQKKWIDLKSDDFSADIEYTDGKKRRVEFYYGSTFLSQSTRKFPIEKTVKKITITNFKGSKREVL</sequence>
<keyword evidence="4" id="KW-1185">Reference proteome</keyword>
<dbReference type="Gene3D" id="2.130.10.130">
    <property type="entry name" value="Integrin alpha, N-terminal"/>
    <property type="match status" value="3"/>
</dbReference>
<gene>
    <name evidence="3" type="ORF">Q2T41_05790</name>
</gene>
<dbReference type="RefSeq" id="WP_304435286.1">
    <property type="nucleotide sequence ID" value="NZ_JAUKUC010000001.1"/>
</dbReference>
<reference evidence="3" key="2">
    <citation type="submission" date="2023-06" db="EMBL/GenBank/DDBJ databases">
        <authorList>
            <person name="Lucena T."/>
            <person name="Sun Q."/>
        </authorList>
    </citation>
    <scope>NUCLEOTIDE SEQUENCE</scope>
    <source>
        <strain evidence="3">CECT 8869</strain>
    </source>
</reference>
<proteinExistence type="predicted"/>
<evidence type="ECO:0000313" key="3">
    <source>
        <dbReference type="EMBL" id="MDO1512163.1"/>
    </source>
</evidence>
<organism evidence="3 4">
    <name type="scientific">Maribacter confluentis</name>
    <dbReference type="NCBI Taxonomy" id="1656093"/>
    <lineage>
        <taxon>Bacteria</taxon>
        <taxon>Pseudomonadati</taxon>
        <taxon>Bacteroidota</taxon>
        <taxon>Flavobacteriia</taxon>
        <taxon>Flavobacteriales</taxon>
        <taxon>Flavobacteriaceae</taxon>
        <taxon>Maribacter</taxon>
    </lineage>
</organism>
<dbReference type="InterPro" id="IPR013517">
    <property type="entry name" value="FG-GAP"/>
</dbReference>
<dbReference type="InterPro" id="IPR027039">
    <property type="entry name" value="Crtac1"/>
</dbReference>
<feature type="domain" description="ASPIC/UnbV" evidence="2">
    <location>
        <begin position="518"/>
        <end position="583"/>
    </location>
</feature>
<evidence type="ECO:0000313" key="4">
    <source>
        <dbReference type="Proteomes" id="UP001168579"/>
    </source>
</evidence>
<accession>A0ABT8RMP0</accession>
<reference evidence="3" key="1">
    <citation type="journal article" date="2014" name="Int. J. Syst. Evol. Microbiol.">
        <title>Complete genome of a new Firmicutes species belonging to the dominant human colonic microbiota ('Ruminococcus bicirculans') reveals two chromosomes and a selective capacity to utilize plant glucans.</title>
        <authorList>
            <consortium name="NISC Comparative Sequencing Program"/>
            <person name="Wegmann U."/>
            <person name="Louis P."/>
            <person name="Goesmann A."/>
            <person name="Henrissat B."/>
            <person name="Duncan S.H."/>
            <person name="Flint H.J."/>
        </authorList>
    </citation>
    <scope>NUCLEOTIDE SEQUENCE</scope>
    <source>
        <strain evidence="3">CECT 8869</strain>
    </source>
</reference>
<dbReference type="SUPFAM" id="SSF69318">
    <property type="entry name" value="Integrin alpha N-terminal domain"/>
    <property type="match status" value="3"/>
</dbReference>
<dbReference type="Pfam" id="PF13517">
    <property type="entry name" value="FG-GAP_3"/>
    <property type="match status" value="4"/>
</dbReference>
<dbReference type="EMBL" id="JAUKUC010000001">
    <property type="protein sequence ID" value="MDO1512163.1"/>
    <property type="molecule type" value="Genomic_DNA"/>
</dbReference>
<comment type="caution">
    <text evidence="3">The sequence shown here is derived from an EMBL/GenBank/DDBJ whole genome shotgun (WGS) entry which is preliminary data.</text>
</comment>
<dbReference type="Pfam" id="PF07593">
    <property type="entry name" value="UnbV_ASPIC"/>
    <property type="match status" value="1"/>
</dbReference>
<dbReference type="PANTHER" id="PTHR16026">
    <property type="entry name" value="CARTILAGE ACIDIC PROTEIN 1"/>
    <property type="match status" value="1"/>
</dbReference>
<name>A0ABT8RMP0_9FLAO</name>
<dbReference type="InterPro" id="IPR028994">
    <property type="entry name" value="Integrin_alpha_N"/>
</dbReference>
<evidence type="ECO:0000259" key="2">
    <source>
        <dbReference type="Pfam" id="PF07593"/>
    </source>
</evidence>
<dbReference type="PANTHER" id="PTHR16026:SF0">
    <property type="entry name" value="CARTILAGE ACIDIC PROTEIN 1"/>
    <property type="match status" value="1"/>
</dbReference>
<dbReference type="Proteomes" id="UP001168579">
    <property type="component" value="Unassembled WGS sequence"/>
</dbReference>
<keyword evidence="1" id="KW-0732">Signal</keyword>
<evidence type="ECO:0000256" key="1">
    <source>
        <dbReference type="ARBA" id="ARBA00022729"/>
    </source>
</evidence>
<protein>
    <submittedName>
        <fullName evidence="3">VCBS repeat-containing protein</fullName>
    </submittedName>
</protein>
<dbReference type="InterPro" id="IPR011519">
    <property type="entry name" value="UnbV_ASPIC"/>
</dbReference>